<name>A0AC58RVX2_TOBAC</name>
<gene>
    <name evidence="2" type="primary">LOC142163409</name>
</gene>
<accession>A0AC58RVX2</accession>
<evidence type="ECO:0000313" key="1">
    <source>
        <dbReference type="Proteomes" id="UP000790787"/>
    </source>
</evidence>
<dbReference type="Proteomes" id="UP000790787">
    <property type="component" value="Chromosome 8"/>
</dbReference>
<reference evidence="1" key="1">
    <citation type="journal article" date="2014" name="Nat. Commun.">
        <title>The tobacco genome sequence and its comparison with those of tomato and potato.</title>
        <authorList>
            <person name="Sierro N."/>
            <person name="Battey J.N."/>
            <person name="Ouadi S."/>
            <person name="Bakaher N."/>
            <person name="Bovet L."/>
            <person name="Willig A."/>
            <person name="Goepfert S."/>
            <person name="Peitsch M.C."/>
            <person name="Ivanov N.V."/>
        </authorList>
    </citation>
    <scope>NUCLEOTIDE SEQUENCE [LARGE SCALE GENOMIC DNA]</scope>
</reference>
<evidence type="ECO:0000313" key="2">
    <source>
        <dbReference type="RefSeq" id="XP_075076794.1"/>
    </source>
</evidence>
<protein>
    <submittedName>
        <fullName evidence="2">Uncharacterized protein LOC142163409</fullName>
    </submittedName>
</protein>
<dbReference type="RefSeq" id="XP_075076794.1">
    <property type="nucleotide sequence ID" value="XM_075220693.1"/>
</dbReference>
<reference evidence="2" key="2">
    <citation type="submission" date="2025-08" db="UniProtKB">
        <authorList>
            <consortium name="RefSeq"/>
        </authorList>
    </citation>
    <scope>IDENTIFICATION</scope>
    <source>
        <tissue evidence="2">Leaf</tissue>
    </source>
</reference>
<organism evidence="1 2">
    <name type="scientific">Nicotiana tabacum</name>
    <name type="common">Common tobacco</name>
    <dbReference type="NCBI Taxonomy" id="4097"/>
    <lineage>
        <taxon>Eukaryota</taxon>
        <taxon>Viridiplantae</taxon>
        <taxon>Streptophyta</taxon>
        <taxon>Embryophyta</taxon>
        <taxon>Tracheophyta</taxon>
        <taxon>Spermatophyta</taxon>
        <taxon>Magnoliopsida</taxon>
        <taxon>eudicotyledons</taxon>
        <taxon>Gunneridae</taxon>
        <taxon>Pentapetalae</taxon>
        <taxon>asterids</taxon>
        <taxon>lamiids</taxon>
        <taxon>Solanales</taxon>
        <taxon>Solanaceae</taxon>
        <taxon>Nicotianoideae</taxon>
        <taxon>Nicotianeae</taxon>
        <taxon>Nicotiana</taxon>
    </lineage>
</organism>
<sequence length="104" mass="12238">MLVNLELLDERRDLAHIRMAAQKQRIERYYNRRANLRYFKVGDLVLRKVTQNTWELNAGKLGPAWEGPYQVSTVTGKGSYELETQNGEKLSSKWNVAQLKRYYC</sequence>
<proteinExistence type="predicted"/>
<keyword evidence="1" id="KW-1185">Reference proteome</keyword>